<feature type="region of interest" description="Disordered" evidence="5">
    <location>
        <begin position="199"/>
        <end position="243"/>
    </location>
</feature>
<comment type="caution">
    <text evidence="7">The sequence shown here is derived from an EMBL/GenBank/DDBJ whole genome shotgun (WGS) entry which is preliminary data.</text>
</comment>
<keyword evidence="1" id="KW-0805">Transcription regulation</keyword>
<feature type="compositionally biased region" description="Low complexity" evidence="5">
    <location>
        <begin position="218"/>
        <end position="231"/>
    </location>
</feature>
<reference evidence="7" key="1">
    <citation type="submission" date="2023-12" db="EMBL/GenBank/DDBJ databases">
        <title>Genome assembly of Anisodus tanguticus.</title>
        <authorList>
            <person name="Wang Y.-J."/>
        </authorList>
    </citation>
    <scope>NUCLEOTIDE SEQUENCE</scope>
    <source>
        <strain evidence="7">KB-2021</strain>
        <tissue evidence="7">Leaf</tissue>
    </source>
</reference>
<name>A0AAE1RBV0_9SOLA</name>
<evidence type="ECO:0000313" key="7">
    <source>
        <dbReference type="EMBL" id="KAK4348333.1"/>
    </source>
</evidence>
<keyword evidence="4" id="KW-0539">Nucleus</keyword>
<evidence type="ECO:0000313" key="8">
    <source>
        <dbReference type="Proteomes" id="UP001291623"/>
    </source>
</evidence>
<proteinExistence type="predicted"/>
<protein>
    <recommendedName>
        <fullName evidence="6">NAC domain-containing protein</fullName>
    </recommendedName>
</protein>
<evidence type="ECO:0000256" key="5">
    <source>
        <dbReference type="SAM" id="MobiDB-lite"/>
    </source>
</evidence>
<keyword evidence="2" id="KW-0238">DNA-binding</keyword>
<dbReference type="PROSITE" id="PS51005">
    <property type="entry name" value="NAC"/>
    <property type="match status" value="1"/>
</dbReference>
<keyword evidence="8" id="KW-1185">Reference proteome</keyword>
<sequence length="261" mass="29778">MENMYDNNVVPPGYRFYPTEEELVEFYLRNKLDGKRDDIQRVIPVVSIYHHNPSELPEMAGEVIKHDSEQWFFFIPIQDREARGGRPTRLTTQGYWKATGTPGYVYSSNNKIIGCKRTMVFYKGRAPNGKKTQWKMNEYKASDGEASVTNNVTNLKLQHEFSLCRVYKKSKCVRAFDRRPAGSGIIEGILLPPHQPLINNADHDHAAPSNYQNKNNNLIIGTGSLESSSSGEHGDQYSQPVGSLNDLSETPLWDFDDWNFI</sequence>
<dbReference type="PANTHER" id="PTHR31744:SF220">
    <property type="entry name" value="LOW QUALITY PROTEIN: NAC DOMAIN-CONTAINING PROTEIN 90-LIKE"/>
    <property type="match status" value="1"/>
</dbReference>
<dbReference type="Proteomes" id="UP001291623">
    <property type="component" value="Unassembled WGS sequence"/>
</dbReference>
<organism evidence="7 8">
    <name type="scientific">Anisodus tanguticus</name>
    <dbReference type="NCBI Taxonomy" id="243964"/>
    <lineage>
        <taxon>Eukaryota</taxon>
        <taxon>Viridiplantae</taxon>
        <taxon>Streptophyta</taxon>
        <taxon>Embryophyta</taxon>
        <taxon>Tracheophyta</taxon>
        <taxon>Spermatophyta</taxon>
        <taxon>Magnoliopsida</taxon>
        <taxon>eudicotyledons</taxon>
        <taxon>Gunneridae</taxon>
        <taxon>Pentapetalae</taxon>
        <taxon>asterids</taxon>
        <taxon>lamiids</taxon>
        <taxon>Solanales</taxon>
        <taxon>Solanaceae</taxon>
        <taxon>Solanoideae</taxon>
        <taxon>Hyoscyameae</taxon>
        <taxon>Anisodus</taxon>
    </lineage>
</organism>
<feature type="domain" description="NAC" evidence="6">
    <location>
        <begin position="10"/>
        <end position="169"/>
    </location>
</feature>
<evidence type="ECO:0000256" key="4">
    <source>
        <dbReference type="ARBA" id="ARBA00023242"/>
    </source>
</evidence>
<dbReference type="Pfam" id="PF02365">
    <property type="entry name" value="NAM"/>
    <property type="match status" value="1"/>
</dbReference>
<dbReference type="InterPro" id="IPR003441">
    <property type="entry name" value="NAC-dom"/>
</dbReference>
<evidence type="ECO:0000259" key="6">
    <source>
        <dbReference type="PROSITE" id="PS51005"/>
    </source>
</evidence>
<evidence type="ECO:0000256" key="2">
    <source>
        <dbReference type="ARBA" id="ARBA00023125"/>
    </source>
</evidence>
<evidence type="ECO:0000256" key="1">
    <source>
        <dbReference type="ARBA" id="ARBA00023015"/>
    </source>
</evidence>
<keyword evidence="3" id="KW-0804">Transcription</keyword>
<accession>A0AAE1RBV0</accession>
<dbReference type="AlphaFoldDB" id="A0AAE1RBV0"/>
<dbReference type="Gene3D" id="2.170.150.80">
    <property type="entry name" value="NAC domain"/>
    <property type="match status" value="1"/>
</dbReference>
<dbReference type="GO" id="GO:0003677">
    <property type="term" value="F:DNA binding"/>
    <property type="evidence" value="ECO:0007669"/>
    <property type="project" value="UniProtKB-KW"/>
</dbReference>
<dbReference type="EMBL" id="JAVYJV010000017">
    <property type="protein sequence ID" value="KAK4348333.1"/>
    <property type="molecule type" value="Genomic_DNA"/>
</dbReference>
<dbReference type="SUPFAM" id="SSF101941">
    <property type="entry name" value="NAC domain"/>
    <property type="match status" value="1"/>
</dbReference>
<gene>
    <name evidence="7" type="ORF">RND71_031088</name>
</gene>
<evidence type="ECO:0000256" key="3">
    <source>
        <dbReference type="ARBA" id="ARBA00023163"/>
    </source>
</evidence>
<dbReference type="InterPro" id="IPR036093">
    <property type="entry name" value="NAC_dom_sf"/>
</dbReference>
<dbReference type="PANTHER" id="PTHR31744">
    <property type="entry name" value="PROTEIN CUP-SHAPED COTYLEDON 2-RELATED"/>
    <property type="match status" value="1"/>
</dbReference>
<dbReference type="GO" id="GO:0006355">
    <property type="term" value="P:regulation of DNA-templated transcription"/>
    <property type="evidence" value="ECO:0007669"/>
    <property type="project" value="InterPro"/>
</dbReference>